<evidence type="ECO:0000313" key="1">
    <source>
        <dbReference type="EMBL" id="JAH30690.1"/>
    </source>
</evidence>
<reference evidence="1" key="2">
    <citation type="journal article" date="2015" name="Fish Shellfish Immunol.">
        <title>Early steps in the European eel (Anguilla anguilla)-Vibrio vulnificus interaction in the gills: Role of the RtxA13 toxin.</title>
        <authorList>
            <person name="Callol A."/>
            <person name="Pajuelo D."/>
            <person name="Ebbesson L."/>
            <person name="Teles M."/>
            <person name="MacKenzie S."/>
            <person name="Amaro C."/>
        </authorList>
    </citation>
    <scope>NUCLEOTIDE SEQUENCE</scope>
</reference>
<dbReference type="AlphaFoldDB" id="A0A0E9RQK5"/>
<proteinExistence type="predicted"/>
<dbReference type="EMBL" id="GBXM01077887">
    <property type="protein sequence ID" value="JAH30690.1"/>
    <property type="molecule type" value="Transcribed_RNA"/>
</dbReference>
<name>A0A0E9RQK5_ANGAN</name>
<reference evidence="1" key="1">
    <citation type="submission" date="2014-11" db="EMBL/GenBank/DDBJ databases">
        <authorList>
            <person name="Amaro Gonzalez C."/>
        </authorList>
    </citation>
    <scope>NUCLEOTIDE SEQUENCE</scope>
</reference>
<sequence length="18" mass="2108">MLNILTRALMVGTSRFRK</sequence>
<organism evidence="1">
    <name type="scientific">Anguilla anguilla</name>
    <name type="common">European freshwater eel</name>
    <name type="synonym">Muraena anguilla</name>
    <dbReference type="NCBI Taxonomy" id="7936"/>
    <lineage>
        <taxon>Eukaryota</taxon>
        <taxon>Metazoa</taxon>
        <taxon>Chordata</taxon>
        <taxon>Craniata</taxon>
        <taxon>Vertebrata</taxon>
        <taxon>Euteleostomi</taxon>
        <taxon>Actinopterygii</taxon>
        <taxon>Neopterygii</taxon>
        <taxon>Teleostei</taxon>
        <taxon>Anguilliformes</taxon>
        <taxon>Anguillidae</taxon>
        <taxon>Anguilla</taxon>
    </lineage>
</organism>
<protein>
    <submittedName>
        <fullName evidence="1">Uncharacterized protein</fullName>
    </submittedName>
</protein>
<accession>A0A0E9RQK5</accession>